<organism evidence="2 3">
    <name type="scientific">Pisolithus microcarpus 441</name>
    <dbReference type="NCBI Taxonomy" id="765257"/>
    <lineage>
        <taxon>Eukaryota</taxon>
        <taxon>Fungi</taxon>
        <taxon>Dikarya</taxon>
        <taxon>Basidiomycota</taxon>
        <taxon>Agaricomycotina</taxon>
        <taxon>Agaricomycetes</taxon>
        <taxon>Agaricomycetidae</taxon>
        <taxon>Boletales</taxon>
        <taxon>Sclerodermatineae</taxon>
        <taxon>Pisolithaceae</taxon>
        <taxon>Pisolithus</taxon>
    </lineage>
</organism>
<gene>
    <name evidence="2" type="ORF">PISMIDRAFT_18073</name>
</gene>
<reference evidence="2 3" key="1">
    <citation type="submission" date="2014-04" db="EMBL/GenBank/DDBJ databases">
        <authorList>
            <consortium name="DOE Joint Genome Institute"/>
            <person name="Kuo A."/>
            <person name="Kohler A."/>
            <person name="Costa M.D."/>
            <person name="Nagy L.G."/>
            <person name="Floudas D."/>
            <person name="Copeland A."/>
            <person name="Barry K.W."/>
            <person name="Cichocki N."/>
            <person name="Veneault-Fourrey C."/>
            <person name="LaButti K."/>
            <person name="Lindquist E.A."/>
            <person name="Lipzen A."/>
            <person name="Lundell T."/>
            <person name="Morin E."/>
            <person name="Murat C."/>
            <person name="Sun H."/>
            <person name="Tunlid A."/>
            <person name="Henrissat B."/>
            <person name="Grigoriev I.V."/>
            <person name="Hibbett D.S."/>
            <person name="Martin F."/>
            <person name="Nordberg H.P."/>
            <person name="Cantor M.N."/>
            <person name="Hua S.X."/>
        </authorList>
    </citation>
    <scope>NUCLEOTIDE SEQUENCE [LARGE SCALE GENOMIC DNA]</scope>
    <source>
        <strain evidence="2 3">441</strain>
    </source>
</reference>
<proteinExistence type="predicted"/>
<feature type="region of interest" description="Disordered" evidence="1">
    <location>
        <begin position="38"/>
        <end position="66"/>
    </location>
</feature>
<reference evidence="3" key="2">
    <citation type="submission" date="2015-01" db="EMBL/GenBank/DDBJ databases">
        <title>Evolutionary Origins and Diversification of the Mycorrhizal Mutualists.</title>
        <authorList>
            <consortium name="DOE Joint Genome Institute"/>
            <consortium name="Mycorrhizal Genomics Consortium"/>
            <person name="Kohler A."/>
            <person name="Kuo A."/>
            <person name="Nagy L.G."/>
            <person name="Floudas D."/>
            <person name="Copeland A."/>
            <person name="Barry K.W."/>
            <person name="Cichocki N."/>
            <person name="Veneault-Fourrey C."/>
            <person name="LaButti K."/>
            <person name="Lindquist E.A."/>
            <person name="Lipzen A."/>
            <person name="Lundell T."/>
            <person name="Morin E."/>
            <person name="Murat C."/>
            <person name="Riley R."/>
            <person name="Ohm R."/>
            <person name="Sun H."/>
            <person name="Tunlid A."/>
            <person name="Henrissat B."/>
            <person name="Grigoriev I.V."/>
            <person name="Hibbett D.S."/>
            <person name="Martin F."/>
        </authorList>
    </citation>
    <scope>NUCLEOTIDE SEQUENCE [LARGE SCALE GENOMIC DNA]</scope>
    <source>
        <strain evidence="3">441</strain>
    </source>
</reference>
<name>A0A0C9YHG8_9AGAM</name>
<evidence type="ECO:0000313" key="2">
    <source>
        <dbReference type="EMBL" id="KIK13314.1"/>
    </source>
</evidence>
<evidence type="ECO:0000256" key="1">
    <source>
        <dbReference type="SAM" id="MobiDB-lite"/>
    </source>
</evidence>
<evidence type="ECO:0000313" key="3">
    <source>
        <dbReference type="Proteomes" id="UP000054018"/>
    </source>
</evidence>
<protein>
    <submittedName>
        <fullName evidence="2">Uncharacterized protein</fullName>
    </submittedName>
</protein>
<dbReference type="EMBL" id="KN834003">
    <property type="protein sequence ID" value="KIK13314.1"/>
    <property type="molecule type" value="Genomic_DNA"/>
</dbReference>
<sequence length="128" mass="14445">MAMRRYIPQRLVFAHPWISYIRGPSDEYAWGNDEESVVDFDSNSEHDTGSDEVVPPSPLDGGPEPRVDDYTRALRLIARLGQPFNALLLVQQPNRHYTRVATENEIIVPGLGTDITSRDVRATVLEIL</sequence>
<accession>A0A0C9YHG8</accession>
<dbReference type="AlphaFoldDB" id="A0A0C9YHG8"/>
<dbReference type="Proteomes" id="UP000054018">
    <property type="component" value="Unassembled WGS sequence"/>
</dbReference>
<dbReference type="OrthoDB" id="2678877at2759"/>
<dbReference type="HOGENOM" id="CLU_000288_138_6_1"/>
<keyword evidence="3" id="KW-1185">Reference proteome</keyword>